<dbReference type="InterPro" id="IPR036890">
    <property type="entry name" value="HATPase_C_sf"/>
</dbReference>
<dbReference type="InterPro" id="IPR005467">
    <property type="entry name" value="His_kinase_dom"/>
</dbReference>
<dbReference type="STRING" id="436308.Nmar_0920"/>
<dbReference type="Proteomes" id="UP000000792">
    <property type="component" value="Chromosome"/>
</dbReference>
<feature type="transmembrane region" description="Helical" evidence="2">
    <location>
        <begin position="6"/>
        <end position="24"/>
    </location>
</feature>
<accession>A9A2A5</accession>
<name>A9A2A5_NITMS</name>
<keyword evidence="2" id="KW-0812">Transmembrane</keyword>
<evidence type="ECO:0000256" key="2">
    <source>
        <dbReference type="SAM" id="Phobius"/>
    </source>
</evidence>
<keyword evidence="2" id="KW-1133">Transmembrane helix</keyword>
<dbReference type="SUPFAM" id="SSF55874">
    <property type="entry name" value="ATPase domain of HSP90 chaperone/DNA topoisomerase II/histidine kinase"/>
    <property type="match status" value="1"/>
</dbReference>
<dbReference type="FunFam" id="3.30.565.10:FF:000302">
    <property type="entry name" value="GAF sensor signal transduction histidine kinase"/>
    <property type="match status" value="1"/>
</dbReference>
<dbReference type="Pfam" id="PF02518">
    <property type="entry name" value="HATPase_c"/>
    <property type="match status" value="1"/>
</dbReference>
<keyword evidence="5" id="KW-1185">Reference proteome</keyword>
<keyword evidence="4" id="KW-0418">Kinase</keyword>
<dbReference type="SMART" id="SM00387">
    <property type="entry name" value="HATPase_c"/>
    <property type="match status" value="1"/>
</dbReference>
<dbReference type="InterPro" id="IPR021424">
    <property type="entry name" value="PorA"/>
</dbReference>
<dbReference type="PhylomeDB" id="A9A2A5"/>
<dbReference type="Pfam" id="PF00512">
    <property type="entry name" value="HisKA"/>
    <property type="match status" value="1"/>
</dbReference>
<dbReference type="InterPro" id="IPR003594">
    <property type="entry name" value="HATPase_dom"/>
</dbReference>
<keyword evidence="1" id="KW-0597">Phosphoprotein</keyword>
<dbReference type="GeneID" id="5774658"/>
<dbReference type="PROSITE" id="PS50109">
    <property type="entry name" value="HIS_KIN"/>
    <property type="match status" value="1"/>
</dbReference>
<dbReference type="PRINTS" id="PR00344">
    <property type="entry name" value="BCTRLSENSOR"/>
</dbReference>
<keyword evidence="4" id="KW-0808">Transferase</keyword>
<dbReference type="SMART" id="SM00388">
    <property type="entry name" value="HisKA"/>
    <property type="match status" value="1"/>
</dbReference>
<dbReference type="KEGG" id="nmr:Nmar_0920"/>
<dbReference type="Gene3D" id="3.30.565.10">
    <property type="entry name" value="Histidine kinase-like ATPase, C-terminal domain"/>
    <property type="match status" value="1"/>
</dbReference>
<evidence type="ECO:0000256" key="1">
    <source>
        <dbReference type="ARBA" id="ARBA00022553"/>
    </source>
</evidence>
<feature type="domain" description="Histidine kinase" evidence="3">
    <location>
        <begin position="288"/>
        <end position="505"/>
    </location>
</feature>
<dbReference type="InterPro" id="IPR003661">
    <property type="entry name" value="HisK_dim/P_dom"/>
</dbReference>
<dbReference type="eggNOG" id="arCOG02358">
    <property type="taxonomic scope" value="Archaea"/>
</dbReference>
<dbReference type="OrthoDB" id="342253at2157"/>
<dbReference type="EMBL" id="CP000866">
    <property type="protein sequence ID" value="ABX12816.1"/>
    <property type="molecule type" value="Genomic_DNA"/>
</dbReference>
<evidence type="ECO:0000259" key="3">
    <source>
        <dbReference type="PROSITE" id="PS50109"/>
    </source>
</evidence>
<keyword evidence="2" id="KW-0472">Membrane</keyword>
<dbReference type="CDD" id="cd00082">
    <property type="entry name" value="HisKA"/>
    <property type="match status" value="1"/>
</dbReference>
<dbReference type="RefSeq" id="WP_012215303.1">
    <property type="nucleotide sequence ID" value="NC_010085.1"/>
</dbReference>
<reference evidence="4 5" key="1">
    <citation type="journal article" date="2010" name="Proc. Natl. Acad. Sci. U.S.A.">
        <title>Nitrosopumilus maritimus genome reveals unique mechanisms for nitrification and autotrophy in globally distributed marine crenarchaea.</title>
        <authorList>
            <person name="Walker C.B."/>
            <person name="de la Torre J.R."/>
            <person name="Klotz M.G."/>
            <person name="Urakawa H."/>
            <person name="Pinel N."/>
            <person name="Arp D.J."/>
            <person name="Brochier-Armanet C."/>
            <person name="Chain P.S."/>
            <person name="Chan P.P."/>
            <person name="Gollabgir A."/>
            <person name="Hemp J."/>
            <person name="Hugler M."/>
            <person name="Karr E.A."/>
            <person name="Konneke M."/>
            <person name="Shin M."/>
            <person name="Lawton T.J."/>
            <person name="Lowe T."/>
            <person name="Martens-Habbena W."/>
            <person name="Sayavedra-Soto L.A."/>
            <person name="Lang D."/>
            <person name="Sievert S.M."/>
            <person name="Rosenzweig A.C."/>
            <person name="Manning G."/>
            <person name="Stahl D.A."/>
        </authorList>
    </citation>
    <scope>NUCLEOTIDE SEQUENCE [LARGE SCALE GENOMIC DNA]</scope>
    <source>
        <strain evidence="4 5">SCM1</strain>
    </source>
</reference>
<dbReference type="PANTHER" id="PTHR43547">
    <property type="entry name" value="TWO-COMPONENT HISTIDINE KINASE"/>
    <property type="match status" value="1"/>
</dbReference>
<dbReference type="EnsemblBacteria" id="ABX12816">
    <property type="protein sequence ID" value="ABX12816"/>
    <property type="gene ID" value="Nmar_0920"/>
</dbReference>
<dbReference type="InterPro" id="IPR036097">
    <property type="entry name" value="HisK_dim/P_sf"/>
</dbReference>
<dbReference type="InParanoid" id="A9A2A5"/>
<protein>
    <submittedName>
        <fullName evidence="4">Histidine kinase</fullName>
    </submittedName>
</protein>
<organism evidence="4 5">
    <name type="scientific">Nitrosopumilus maritimus (strain SCM1)</name>
    <dbReference type="NCBI Taxonomy" id="436308"/>
    <lineage>
        <taxon>Archaea</taxon>
        <taxon>Nitrososphaerota</taxon>
        <taxon>Nitrososphaeria</taxon>
        <taxon>Nitrosopumilales</taxon>
        <taxon>Nitrosopumilaceae</taxon>
        <taxon>Nitrosopumilus</taxon>
    </lineage>
</organism>
<dbReference type="GO" id="GO:0000155">
    <property type="term" value="F:phosphorelay sensor kinase activity"/>
    <property type="evidence" value="ECO:0000318"/>
    <property type="project" value="GO_Central"/>
</dbReference>
<evidence type="ECO:0000313" key="4">
    <source>
        <dbReference type="EMBL" id="ABX12816.1"/>
    </source>
</evidence>
<dbReference type="Pfam" id="PF11271">
    <property type="entry name" value="PorA"/>
    <property type="match status" value="1"/>
</dbReference>
<dbReference type="HOGENOM" id="CLU_539295_0_0_2"/>
<dbReference type="AlphaFoldDB" id="A9A2A5"/>
<evidence type="ECO:0000313" key="5">
    <source>
        <dbReference type="Proteomes" id="UP000000792"/>
    </source>
</evidence>
<dbReference type="Gene3D" id="1.10.287.130">
    <property type="match status" value="1"/>
</dbReference>
<feature type="transmembrane region" description="Helical" evidence="2">
    <location>
        <begin position="243"/>
        <end position="263"/>
    </location>
</feature>
<proteinExistence type="predicted"/>
<gene>
    <name evidence="4" type="ordered locus">Nmar_0920</name>
</gene>
<dbReference type="InterPro" id="IPR004358">
    <property type="entry name" value="Sig_transdc_His_kin-like_C"/>
</dbReference>
<dbReference type="CDD" id="cd00075">
    <property type="entry name" value="HATPase"/>
    <property type="match status" value="1"/>
</dbReference>
<dbReference type="SUPFAM" id="SSF47384">
    <property type="entry name" value="Homodimeric domain of signal transducing histidine kinase"/>
    <property type="match status" value="1"/>
</dbReference>
<dbReference type="PANTHER" id="PTHR43547:SF2">
    <property type="entry name" value="HYBRID SIGNAL TRANSDUCTION HISTIDINE KINASE C"/>
    <property type="match status" value="1"/>
</dbReference>
<sequence length="505" mass="56916">MQKLPFIVLGIGISFLLIWVFGITPELLTSHDILEITAENVGMIQFADCVGCELSEPTKMLFHWDREILEVNGNALLLRTTYDYKDILTAESFWVTDFTEAVDKNTREYLDKTGHFAFPPHVEKKDYFVYDIGGVVMHYHFVEETTLDGVTVYKFEGEEIFDVSDVYPDFSEQIWEHYRATNHIEPVTGMDVSFSEQFTDYALVDDQKIVVLDAWDEPTEFSEKTLLKQVKNLKSLYFMYENIIPSIIGLATLAGFIVTMLAGRVSKGETKIAELEEIDKQKDELVSMVSHEIKNPLTPIILACQLLLTEKEGPLTQKQKHRIKQILVNSNQVTALLSDLSDIKTLDRNDMNLRKEDVNVDILLKKIIPNLKDMVESRGAVLELKVKKSKTISCDAARISQVVTNIVKNAVDFVPTTNGKIVISSDVTDDGQTLISIEDNGIGIPEEHHETVFEKFHQLDTPKDISHQGTGLGLAICKGIVESHGGKIWVAKDYTGGAKFNILLP</sequence>